<feature type="transmembrane region" description="Helical" evidence="6">
    <location>
        <begin position="49"/>
        <end position="70"/>
    </location>
</feature>
<dbReference type="PANTHER" id="PTHR30168:SF0">
    <property type="entry name" value="INNER MEMBRANE PROTEIN"/>
    <property type="match status" value="1"/>
</dbReference>
<sequence length="368" mass="39340">MGMPPGVHGMPPGQYPPPPGYPPRPATPPWAQYPGYQHRLAPRKPSNTGALLATIIVVVLLGGVAVFGFLSMSSKGDSVADTGYDPSSTSTSSSDPFPTTSYTTTTTTTTTETTETSEDDTPTETTQDGPQPVHALEDNPLFAGDIGTPAVTCDLARWETTPAGAAAFFQSAIPCLDAAWAPVLQAQGLPFFSPNIAFPEGTQWDSACGSSNTGVAAAFYCSYDSTIYMPFAGLQSEMYGARPGVYLALLAHEYGHHVQALSGVMETYWDARYDAGADTDAGLELSRRSELQAQCFSGMFLASVYGRGSVDDNLLTEARTSQDRGDHNPDLPRDHGTDDHAIGWWEQGAQQNRTYQCNTWMSPPEDVA</sequence>
<reference evidence="7 8" key="1">
    <citation type="submission" date="2019-03" db="EMBL/GenBank/DDBJ databases">
        <title>Genomic Encyclopedia of Archaeal and Bacterial Type Strains, Phase II (KMG-II): from individual species to whole genera.</title>
        <authorList>
            <person name="Goeker M."/>
        </authorList>
    </citation>
    <scope>NUCLEOTIDE SEQUENCE [LARGE SCALE GENOMIC DNA]</scope>
    <source>
        <strain evidence="7 8">DSM 45499</strain>
    </source>
</reference>
<evidence type="ECO:0008006" key="9">
    <source>
        <dbReference type="Google" id="ProtNLM"/>
    </source>
</evidence>
<comment type="caution">
    <text evidence="7">The sequence shown here is derived from an EMBL/GenBank/DDBJ whole genome shotgun (WGS) entry which is preliminary data.</text>
</comment>
<feature type="compositionally biased region" description="Low complexity" evidence="5">
    <location>
        <begin position="85"/>
        <end position="114"/>
    </location>
</feature>
<proteinExistence type="predicted"/>
<evidence type="ECO:0000256" key="2">
    <source>
        <dbReference type="ARBA" id="ARBA00022692"/>
    </source>
</evidence>
<evidence type="ECO:0000256" key="1">
    <source>
        <dbReference type="ARBA" id="ARBA00004167"/>
    </source>
</evidence>
<keyword evidence="8" id="KW-1185">Reference proteome</keyword>
<gene>
    <name evidence="7" type="ORF">CLV71_12943</name>
</gene>
<evidence type="ECO:0000313" key="7">
    <source>
        <dbReference type="EMBL" id="TDV37580.1"/>
    </source>
</evidence>
<accession>A0A4V3FQB7</accession>
<feature type="compositionally biased region" description="Basic and acidic residues" evidence="5">
    <location>
        <begin position="320"/>
        <end position="339"/>
    </location>
</feature>
<evidence type="ECO:0000256" key="6">
    <source>
        <dbReference type="SAM" id="Phobius"/>
    </source>
</evidence>
<dbReference type="EMBL" id="SOCP01000029">
    <property type="protein sequence ID" value="TDV37580.1"/>
    <property type="molecule type" value="Genomic_DNA"/>
</dbReference>
<keyword evidence="2 6" id="KW-0812">Transmembrane</keyword>
<feature type="region of interest" description="Disordered" evidence="5">
    <location>
        <begin position="318"/>
        <end position="339"/>
    </location>
</feature>
<dbReference type="Proteomes" id="UP000294927">
    <property type="component" value="Unassembled WGS sequence"/>
</dbReference>
<evidence type="ECO:0000256" key="4">
    <source>
        <dbReference type="ARBA" id="ARBA00023136"/>
    </source>
</evidence>
<dbReference type="PANTHER" id="PTHR30168">
    <property type="entry name" value="PUTATIVE MEMBRANE PROTEIN YPFJ"/>
    <property type="match status" value="1"/>
</dbReference>
<name>A0A4V3FQB7_9PSEU</name>
<organism evidence="7 8">
    <name type="scientific">Actinophytocola oryzae</name>
    <dbReference type="NCBI Taxonomy" id="502181"/>
    <lineage>
        <taxon>Bacteria</taxon>
        <taxon>Bacillati</taxon>
        <taxon>Actinomycetota</taxon>
        <taxon>Actinomycetes</taxon>
        <taxon>Pseudonocardiales</taxon>
        <taxon>Pseudonocardiaceae</taxon>
    </lineage>
</organism>
<keyword evidence="4 6" id="KW-0472">Membrane</keyword>
<dbReference type="AlphaFoldDB" id="A0A4V3FQB7"/>
<dbReference type="InterPro" id="IPR007343">
    <property type="entry name" value="Uncharacterised_pept_Zn_put"/>
</dbReference>
<feature type="region of interest" description="Disordered" evidence="5">
    <location>
        <begin position="77"/>
        <end position="133"/>
    </location>
</feature>
<protein>
    <recommendedName>
        <fullName evidence="9">Metalloprotease</fullName>
    </recommendedName>
</protein>
<feature type="compositionally biased region" description="Low complexity" evidence="5">
    <location>
        <begin position="1"/>
        <end position="12"/>
    </location>
</feature>
<dbReference type="Pfam" id="PF04228">
    <property type="entry name" value="Zn_peptidase"/>
    <property type="match status" value="1"/>
</dbReference>
<comment type="subcellular location">
    <subcellularLocation>
        <location evidence="1">Membrane</location>
        <topology evidence="1">Single-pass membrane protein</topology>
    </subcellularLocation>
</comment>
<dbReference type="RefSeq" id="WP_279588806.1">
    <property type="nucleotide sequence ID" value="NZ_SOCP01000029.1"/>
</dbReference>
<feature type="region of interest" description="Disordered" evidence="5">
    <location>
        <begin position="1"/>
        <end position="38"/>
    </location>
</feature>
<evidence type="ECO:0000256" key="5">
    <source>
        <dbReference type="SAM" id="MobiDB-lite"/>
    </source>
</evidence>
<evidence type="ECO:0000313" key="8">
    <source>
        <dbReference type="Proteomes" id="UP000294927"/>
    </source>
</evidence>
<keyword evidence="3 6" id="KW-1133">Transmembrane helix</keyword>
<feature type="compositionally biased region" description="Pro residues" evidence="5">
    <location>
        <begin position="13"/>
        <end position="28"/>
    </location>
</feature>
<dbReference type="GO" id="GO:0016020">
    <property type="term" value="C:membrane"/>
    <property type="evidence" value="ECO:0007669"/>
    <property type="project" value="UniProtKB-SubCell"/>
</dbReference>
<evidence type="ECO:0000256" key="3">
    <source>
        <dbReference type="ARBA" id="ARBA00022989"/>
    </source>
</evidence>